<evidence type="ECO:0000256" key="1">
    <source>
        <dbReference type="ARBA" id="ARBA00001947"/>
    </source>
</evidence>
<gene>
    <name evidence="6" type="ORF">G8770_11835</name>
</gene>
<keyword evidence="3" id="KW-0378">Hydrolase</keyword>
<dbReference type="SUPFAM" id="SSF51556">
    <property type="entry name" value="Metallo-dependent hydrolases"/>
    <property type="match status" value="1"/>
</dbReference>
<dbReference type="RefSeq" id="WP_167186696.1">
    <property type="nucleotide sequence ID" value="NZ_JAAONZ010000008.1"/>
</dbReference>
<dbReference type="InterPro" id="IPR032466">
    <property type="entry name" value="Metal_Hydrolase"/>
</dbReference>
<evidence type="ECO:0000313" key="7">
    <source>
        <dbReference type="Proteomes" id="UP000787472"/>
    </source>
</evidence>
<dbReference type="Proteomes" id="UP000787472">
    <property type="component" value="Unassembled WGS sequence"/>
</dbReference>
<dbReference type="InterPro" id="IPR001365">
    <property type="entry name" value="A_deaminase_dom"/>
</dbReference>
<dbReference type="GO" id="GO:0004000">
    <property type="term" value="F:adenosine deaminase activity"/>
    <property type="evidence" value="ECO:0007669"/>
    <property type="project" value="TreeGrafter"/>
</dbReference>
<evidence type="ECO:0000256" key="4">
    <source>
        <dbReference type="SAM" id="SignalP"/>
    </source>
</evidence>
<organism evidence="6 7">
    <name type="scientific">Pseudomaricurvus hydrocarbonicus</name>
    <dbReference type="NCBI Taxonomy" id="1470433"/>
    <lineage>
        <taxon>Bacteria</taxon>
        <taxon>Pseudomonadati</taxon>
        <taxon>Pseudomonadota</taxon>
        <taxon>Gammaproteobacteria</taxon>
        <taxon>Cellvibrionales</taxon>
        <taxon>Cellvibrionaceae</taxon>
        <taxon>Pseudomaricurvus</taxon>
    </lineage>
</organism>
<feature type="signal peptide" evidence="4">
    <location>
        <begin position="1"/>
        <end position="22"/>
    </location>
</feature>
<keyword evidence="7" id="KW-1185">Reference proteome</keyword>
<keyword evidence="4" id="KW-0732">Signal</keyword>
<comment type="caution">
    <text evidence="6">The sequence shown here is derived from an EMBL/GenBank/DDBJ whole genome shotgun (WGS) entry which is preliminary data.</text>
</comment>
<dbReference type="Pfam" id="PF00962">
    <property type="entry name" value="A_deaminase"/>
    <property type="match status" value="1"/>
</dbReference>
<dbReference type="GO" id="GO:0046872">
    <property type="term" value="F:metal ion binding"/>
    <property type="evidence" value="ECO:0007669"/>
    <property type="project" value="UniProtKB-KW"/>
</dbReference>
<evidence type="ECO:0000259" key="5">
    <source>
        <dbReference type="Pfam" id="PF00962"/>
    </source>
</evidence>
<proteinExistence type="predicted"/>
<accession>A0A9E5MKA4</accession>
<feature type="domain" description="Adenosine deaminase" evidence="5">
    <location>
        <begin position="149"/>
        <end position="437"/>
    </location>
</feature>
<dbReference type="InterPro" id="IPR006330">
    <property type="entry name" value="Ado/ade_deaminase"/>
</dbReference>
<dbReference type="GO" id="GO:0006154">
    <property type="term" value="P:adenosine catabolic process"/>
    <property type="evidence" value="ECO:0007669"/>
    <property type="project" value="TreeGrafter"/>
</dbReference>
<dbReference type="AlphaFoldDB" id="A0A9E5MKA4"/>
<dbReference type="PANTHER" id="PTHR11409">
    <property type="entry name" value="ADENOSINE DEAMINASE"/>
    <property type="match status" value="1"/>
</dbReference>
<sequence>MLTIIYRAVASVLLVLPLSVNALTVDDWFEDFKRSATDEELYSFLYALPKGGDLHNHLTGSNFSEWWYELATHPEQNGGYRYYTRVTIENCAQYGSDMFGFSPYLMYFRNIQESGFNQLSDCEKSEYKRLEDLTEQEKDGWLNSLRLDKSHESRDEFFQTHWQRLNDLTANPHLVAQTLYLNMQAFAREGVTYLESIQGMRGFKKPDGSEYDPDTVADIFRDRLNQADARQTGVTVRLQYYLLRFIPNAEEDLAWIYHFVDRHRDLFVGINMVGREDNDKGYPLRFLPVLRSLRQKIPTIPLAIHAGEVDEPNHHVRDTLLLGASRIGHGVNLISDPDTLLMMRNSEYLVEINLISNLLLQYVNDFSEHPFPEYLRLGIPVALSTDDRGMWDSNLTDEYFVAVKEFNLSWRELVSLGRNSLRFSFLDDASKADLLDEYEQRVGKFSKAFQRKGLPALQGTTPVSYGFSCRYYSVCLQP</sequence>
<name>A0A9E5MKA4_9GAMM</name>
<dbReference type="Gene3D" id="3.20.20.140">
    <property type="entry name" value="Metal-dependent hydrolases"/>
    <property type="match status" value="1"/>
</dbReference>
<protein>
    <submittedName>
        <fullName evidence="6">Adenosine deaminase</fullName>
    </submittedName>
</protein>
<keyword evidence="2" id="KW-0479">Metal-binding</keyword>
<evidence type="ECO:0000313" key="6">
    <source>
        <dbReference type="EMBL" id="NHO66234.1"/>
    </source>
</evidence>
<evidence type="ECO:0000256" key="3">
    <source>
        <dbReference type="ARBA" id="ARBA00022801"/>
    </source>
</evidence>
<dbReference type="EMBL" id="JAAONZ010000008">
    <property type="protein sequence ID" value="NHO66234.1"/>
    <property type="molecule type" value="Genomic_DNA"/>
</dbReference>
<evidence type="ECO:0000256" key="2">
    <source>
        <dbReference type="ARBA" id="ARBA00022723"/>
    </source>
</evidence>
<dbReference type="PANTHER" id="PTHR11409:SF39">
    <property type="entry name" value="ADENOSINE DEAMINASE 2"/>
    <property type="match status" value="1"/>
</dbReference>
<reference evidence="6" key="1">
    <citation type="submission" date="2020-03" db="EMBL/GenBank/DDBJ databases">
        <authorList>
            <person name="Guo F."/>
        </authorList>
    </citation>
    <scope>NUCLEOTIDE SEQUENCE</scope>
    <source>
        <strain evidence="6">JCM 30134</strain>
    </source>
</reference>
<feature type="chain" id="PRO_5039462598" evidence="4">
    <location>
        <begin position="23"/>
        <end position="478"/>
    </location>
</feature>
<comment type="cofactor">
    <cofactor evidence="1">
        <name>Zn(2+)</name>
        <dbReference type="ChEBI" id="CHEBI:29105"/>
    </cofactor>
</comment>
<dbReference type="GO" id="GO:0046103">
    <property type="term" value="P:inosine biosynthetic process"/>
    <property type="evidence" value="ECO:0007669"/>
    <property type="project" value="TreeGrafter"/>
</dbReference>